<sequence>MKILKFAAENFKKLSAVEITPDGNVVVISGKNGAGKSSVLDGIEAALCGGRVLPKRPIKDGEVRGKVEVDMGPYKVTRKFFGANSTLTVTTTGETKTEVRKPQAFLDSVVGSLSFDPLAFLNKQPAEQRDTLMDFLGLNLQDFTDKILSLKAQRSDIRKEKERKLHEAESITFTPNLPEQIQNPGGLLLELDSIRKHNEQCRKIESDNAVTSSRLEQTGKDILAAQKAIEDWKKRLTGLITMKASLEQQLRTAPQLKDSAEVEIKIKTLADTNEAIRRNAQKRAALVDVDIHSSAYRDLGDEIKIVENQKAKKLAETVMPVEGLSILPDGLAYNGIPLEQVNSAKKLEICVAISMALNPKLKVLRVNGNDLDPSSRKAIGELVAGKGYQLWMEVVSEDDKIGFYIEDGHLVGNTDEKGKN</sequence>
<dbReference type="SUPFAM" id="SSF52540">
    <property type="entry name" value="P-loop containing nucleoside triphosphate hydrolases"/>
    <property type="match status" value="1"/>
</dbReference>
<evidence type="ECO:0000313" key="2">
    <source>
        <dbReference type="EMBL" id="QJA72052.1"/>
    </source>
</evidence>
<protein>
    <submittedName>
        <fullName evidence="2">Putative ATPase domain containing protein</fullName>
    </submittedName>
</protein>
<evidence type="ECO:0000259" key="1">
    <source>
        <dbReference type="Pfam" id="PF13476"/>
    </source>
</evidence>
<dbReference type="InterPro" id="IPR027417">
    <property type="entry name" value="P-loop_NTPase"/>
</dbReference>
<dbReference type="Pfam" id="PF13476">
    <property type="entry name" value="AAA_23"/>
    <property type="match status" value="1"/>
</dbReference>
<gene>
    <name evidence="2" type="ORF">MM415A02939_0009</name>
</gene>
<name>A0A6M3JSF3_9ZZZZ</name>
<feature type="domain" description="Rad50/SbcC-type AAA" evidence="1">
    <location>
        <begin position="9"/>
        <end position="269"/>
    </location>
</feature>
<dbReference type="GO" id="GO:0016887">
    <property type="term" value="F:ATP hydrolysis activity"/>
    <property type="evidence" value="ECO:0007669"/>
    <property type="project" value="InterPro"/>
</dbReference>
<dbReference type="EMBL" id="MT141920">
    <property type="protein sequence ID" value="QJA72052.1"/>
    <property type="molecule type" value="Genomic_DNA"/>
</dbReference>
<accession>A0A6M3JSF3</accession>
<dbReference type="GO" id="GO:0006302">
    <property type="term" value="P:double-strand break repair"/>
    <property type="evidence" value="ECO:0007669"/>
    <property type="project" value="InterPro"/>
</dbReference>
<dbReference type="AlphaFoldDB" id="A0A6M3JSF3"/>
<dbReference type="InterPro" id="IPR038729">
    <property type="entry name" value="Rad50/SbcC_AAA"/>
</dbReference>
<dbReference type="Gene3D" id="3.40.50.300">
    <property type="entry name" value="P-loop containing nucleotide triphosphate hydrolases"/>
    <property type="match status" value="1"/>
</dbReference>
<proteinExistence type="predicted"/>
<reference evidence="2" key="1">
    <citation type="submission" date="2020-03" db="EMBL/GenBank/DDBJ databases">
        <title>The deep terrestrial virosphere.</title>
        <authorList>
            <person name="Holmfeldt K."/>
            <person name="Nilsson E."/>
            <person name="Simone D."/>
            <person name="Lopez-Fernandez M."/>
            <person name="Wu X."/>
            <person name="de Brujin I."/>
            <person name="Lundin D."/>
            <person name="Andersson A."/>
            <person name="Bertilsson S."/>
            <person name="Dopson M."/>
        </authorList>
    </citation>
    <scope>NUCLEOTIDE SEQUENCE</scope>
    <source>
        <strain evidence="2">MM415A02939</strain>
    </source>
</reference>
<organism evidence="2">
    <name type="scientific">viral metagenome</name>
    <dbReference type="NCBI Taxonomy" id="1070528"/>
    <lineage>
        <taxon>unclassified sequences</taxon>
        <taxon>metagenomes</taxon>
        <taxon>organismal metagenomes</taxon>
    </lineage>
</organism>